<organism evidence="1 2">
    <name type="scientific">Citrus sinensis</name>
    <name type="common">Sweet orange</name>
    <name type="synonym">Citrus aurantium var. sinensis</name>
    <dbReference type="NCBI Taxonomy" id="2711"/>
    <lineage>
        <taxon>Eukaryota</taxon>
        <taxon>Viridiplantae</taxon>
        <taxon>Streptophyta</taxon>
        <taxon>Embryophyta</taxon>
        <taxon>Tracheophyta</taxon>
        <taxon>Spermatophyta</taxon>
        <taxon>Magnoliopsida</taxon>
        <taxon>eudicotyledons</taxon>
        <taxon>Gunneridae</taxon>
        <taxon>Pentapetalae</taxon>
        <taxon>rosids</taxon>
        <taxon>malvids</taxon>
        <taxon>Sapindales</taxon>
        <taxon>Rutaceae</taxon>
        <taxon>Aurantioideae</taxon>
        <taxon>Citrus</taxon>
    </lineage>
</organism>
<keyword evidence="2" id="KW-1185">Reference proteome</keyword>
<name>A0ACB8MRU2_CITSI</name>
<evidence type="ECO:0000313" key="2">
    <source>
        <dbReference type="Proteomes" id="UP000829398"/>
    </source>
</evidence>
<proteinExistence type="predicted"/>
<dbReference type="EMBL" id="CM039172">
    <property type="protein sequence ID" value="KAH9787855.1"/>
    <property type="molecule type" value="Genomic_DNA"/>
</dbReference>
<protein>
    <submittedName>
        <fullName evidence="1">Recombination initiation defects 3</fullName>
    </submittedName>
</protein>
<dbReference type="Proteomes" id="UP000829398">
    <property type="component" value="Chromosome 3"/>
</dbReference>
<gene>
    <name evidence="1" type="ORF">KPL71_010716</name>
</gene>
<reference evidence="2" key="1">
    <citation type="journal article" date="2023" name="Hortic. Res.">
        <title>A chromosome-level phased genome enabling allele-level studies in sweet orange: a case study on citrus Huanglongbing tolerance.</title>
        <authorList>
            <person name="Wu B."/>
            <person name="Yu Q."/>
            <person name="Deng Z."/>
            <person name="Duan Y."/>
            <person name="Luo F."/>
            <person name="Gmitter F. Jr."/>
        </authorList>
    </citation>
    <scope>NUCLEOTIDE SEQUENCE [LARGE SCALE GENOMIC DNA]</scope>
    <source>
        <strain evidence="2">cv. Valencia</strain>
    </source>
</reference>
<accession>A0ACB8MRU2</accession>
<evidence type="ECO:0000313" key="1">
    <source>
        <dbReference type="EMBL" id="KAH9787855.1"/>
    </source>
</evidence>
<comment type="caution">
    <text evidence="1">The sequence shown here is derived from an EMBL/GenBank/DDBJ whole genome shotgun (WGS) entry which is preliminary data.</text>
</comment>
<sequence>MKLKINKATDLSSISVLPPHARRSFGPQPSQLRSQPSQSQQSFSQGPSSQLGMFSQLSQSSLDEVLTNEQRVSSQERENTVKKFSCLPPGSYTREDSQTPIRCSTNVVRKWNPASAPDQRCQVSEELERRLGLMETSLNRIGINLDSVQSDIMQVNRGSKEILLEVEGISQKLIVQDTSLQLMLRYCHQNKGQEDIKTGLDGGLKSLSDQLGKDIYEDKFKEIFLELSSLPKKIEASLLKLQNELFSFLTEQMKASQISQNAFKFVNLQRHGHPATFVPSKKPRGRPVSSQKKLRAPKKCVKLKLLTVGFCAVKLAVPPEANVPEIQVANVDMGGWTFVKKELATLKKGMASEKRKQKGVSCVGQELHCLIFLSALDSESLSFTVSGHLFFMAHLRCNSVLQAKECIITIDSDEDINGGFSCLINEKETGNKNKLIHDEKEATERILRKARRRKRKYDNAIIIN</sequence>